<dbReference type="InterPro" id="IPR008921">
    <property type="entry name" value="DNA_pol3_clamp-load_cplx_C"/>
</dbReference>
<dbReference type="SUPFAM" id="SSF48019">
    <property type="entry name" value="post-AAA+ oligomerization domain-like"/>
    <property type="match status" value="1"/>
</dbReference>
<dbReference type="EC" id="2.7.7.7" evidence="1"/>
<dbReference type="InterPro" id="IPR027417">
    <property type="entry name" value="P-loop_NTPase"/>
</dbReference>
<evidence type="ECO:0000313" key="10">
    <source>
        <dbReference type="EMBL" id="MFD1805151.1"/>
    </source>
</evidence>
<evidence type="ECO:0000259" key="9">
    <source>
        <dbReference type="Pfam" id="PF21500"/>
    </source>
</evidence>
<dbReference type="Gene3D" id="1.20.272.10">
    <property type="match status" value="1"/>
</dbReference>
<keyword evidence="5" id="KW-0235">DNA replication</keyword>
<keyword evidence="4 10" id="KW-0548">Nucleotidyltransferase</keyword>
<keyword evidence="11" id="KW-1185">Reference proteome</keyword>
<dbReference type="EMBL" id="JBHUFP010000004">
    <property type="protein sequence ID" value="MFD1805151.1"/>
    <property type="molecule type" value="Genomic_DNA"/>
</dbReference>
<dbReference type="Pfam" id="PF09115">
    <property type="entry name" value="DNApol3-delta_C"/>
    <property type="match status" value="1"/>
</dbReference>
<gene>
    <name evidence="10" type="ORF">ACFSAV_01960</name>
</gene>
<dbReference type="InterPro" id="IPR004622">
    <property type="entry name" value="DNA_pol_HolB"/>
</dbReference>
<keyword evidence="6" id="KW-0239">DNA-directed DNA polymerase</keyword>
<evidence type="ECO:0000256" key="6">
    <source>
        <dbReference type="ARBA" id="ARBA00022932"/>
    </source>
</evidence>
<dbReference type="Pfam" id="PF21500">
    <property type="entry name" value="HolB_lid"/>
    <property type="match status" value="1"/>
</dbReference>
<comment type="catalytic activity">
    <reaction evidence="7">
        <text>DNA(n) + a 2'-deoxyribonucleoside 5'-triphosphate = DNA(n+1) + diphosphate</text>
        <dbReference type="Rhea" id="RHEA:22508"/>
        <dbReference type="Rhea" id="RHEA-COMP:17339"/>
        <dbReference type="Rhea" id="RHEA-COMP:17340"/>
        <dbReference type="ChEBI" id="CHEBI:33019"/>
        <dbReference type="ChEBI" id="CHEBI:61560"/>
        <dbReference type="ChEBI" id="CHEBI:173112"/>
        <dbReference type="EC" id="2.7.7.7"/>
    </reaction>
</comment>
<dbReference type="Proteomes" id="UP001597420">
    <property type="component" value="Unassembled WGS sequence"/>
</dbReference>
<dbReference type="RefSeq" id="WP_379095605.1">
    <property type="nucleotide sequence ID" value="NZ_JBHUFP010000004.1"/>
</dbReference>
<evidence type="ECO:0000259" key="8">
    <source>
        <dbReference type="Pfam" id="PF09115"/>
    </source>
</evidence>
<organism evidence="10 11">
    <name type="scientific">Pasteurella oralis</name>
    <dbReference type="NCBI Taxonomy" id="1071947"/>
    <lineage>
        <taxon>Bacteria</taxon>
        <taxon>Pseudomonadati</taxon>
        <taxon>Pseudomonadota</taxon>
        <taxon>Gammaproteobacteria</taxon>
        <taxon>Pasteurellales</taxon>
        <taxon>Pasteurellaceae</taxon>
        <taxon>Pasteurella</taxon>
    </lineage>
</organism>
<evidence type="ECO:0000256" key="4">
    <source>
        <dbReference type="ARBA" id="ARBA00022695"/>
    </source>
</evidence>
<protein>
    <recommendedName>
        <fullName evidence="2">DNA polymerase III subunit delta'</fullName>
        <ecNumber evidence="1">2.7.7.7</ecNumber>
    </recommendedName>
</protein>
<dbReference type="SUPFAM" id="SSF52540">
    <property type="entry name" value="P-loop containing nucleoside triphosphate hydrolases"/>
    <property type="match status" value="1"/>
</dbReference>
<evidence type="ECO:0000256" key="7">
    <source>
        <dbReference type="ARBA" id="ARBA00049244"/>
    </source>
</evidence>
<keyword evidence="3 10" id="KW-0808">Transferase</keyword>
<evidence type="ECO:0000313" key="11">
    <source>
        <dbReference type="Proteomes" id="UP001597420"/>
    </source>
</evidence>
<comment type="caution">
    <text evidence="10">The sequence shown here is derived from an EMBL/GenBank/DDBJ whole genome shotgun (WGS) entry which is preliminary data.</text>
</comment>
<evidence type="ECO:0000256" key="2">
    <source>
        <dbReference type="ARBA" id="ARBA00014363"/>
    </source>
</evidence>
<sequence>MAYYPWLETDYQQTIRAFQQQHGHHALLFKAEQGLGVEQLLHRLGQWIMCQQPQDQQPCGHCHSCHLFQANNHPDIYSLEPIENKDIGVDQVREISEKINQHAQQHGNKLIYIKGVERLTEAAANAILKTLEEPRPQTYFLLQADAAATIMPTIYSRCQVSLIKPPAKEVALNWLQQQSAIDISQIQTALRISYGRPLLALTVLQQGLLEKRREFLRQFWLFYRKCSPLELLPHFEKELVFQQLDWLLAFLADALKAKLQINQHWICQDLAAGITQFSAQHSPQALLNANQIIQKVRTDLAQINAVNQELILLDGLTRLITDVFEG</sequence>
<dbReference type="InterPro" id="IPR050238">
    <property type="entry name" value="DNA_Rep/Repair_Clamp_Loader"/>
</dbReference>
<dbReference type="GO" id="GO:0003887">
    <property type="term" value="F:DNA-directed DNA polymerase activity"/>
    <property type="evidence" value="ECO:0007669"/>
    <property type="project" value="UniProtKB-EC"/>
</dbReference>
<evidence type="ECO:0000256" key="5">
    <source>
        <dbReference type="ARBA" id="ARBA00022705"/>
    </source>
</evidence>
<dbReference type="NCBIfam" id="TIGR00678">
    <property type="entry name" value="holB"/>
    <property type="match status" value="1"/>
</dbReference>
<dbReference type="InterPro" id="IPR015199">
    <property type="entry name" value="DNA_pol_III_delta_C"/>
</dbReference>
<dbReference type="Gene3D" id="3.40.50.300">
    <property type="entry name" value="P-loop containing nucleotide triphosphate hydrolases"/>
    <property type="match status" value="1"/>
</dbReference>
<accession>A0ABW4NRM1</accession>
<dbReference type="NCBIfam" id="NF005362">
    <property type="entry name" value="PRK06871.1"/>
    <property type="match status" value="1"/>
</dbReference>
<evidence type="ECO:0000256" key="3">
    <source>
        <dbReference type="ARBA" id="ARBA00022679"/>
    </source>
</evidence>
<reference evidence="11" key="1">
    <citation type="journal article" date="2019" name="Int. J. Syst. Evol. Microbiol.">
        <title>The Global Catalogue of Microorganisms (GCM) 10K type strain sequencing project: providing services to taxonomists for standard genome sequencing and annotation.</title>
        <authorList>
            <consortium name="The Broad Institute Genomics Platform"/>
            <consortium name="The Broad Institute Genome Sequencing Center for Infectious Disease"/>
            <person name="Wu L."/>
            <person name="Ma J."/>
        </authorList>
    </citation>
    <scope>NUCLEOTIDE SEQUENCE [LARGE SCALE GENOMIC DNA]</scope>
    <source>
        <strain evidence="11">CCM 7950</strain>
    </source>
</reference>
<feature type="domain" description="DNA polymerase III subunit delta' AAA+ ATPase lid" evidence="9">
    <location>
        <begin position="166"/>
        <end position="205"/>
    </location>
</feature>
<name>A0ABW4NRM1_9PAST</name>
<evidence type="ECO:0000256" key="1">
    <source>
        <dbReference type="ARBA" id="ARBA00012417"/>
    </source>
</evidence>
<proteinExistence type="predicted"/>
<dbReference type="PANTHER" id="PTHR11669">
    <property type="entry name" value="REPLICATION FACTOR C / DNA POLYMERASE III GAMMA-TAU SUBUNIT"/>
    <property type="match status" value="1"/>
</dbReference>
<dbReference type="PANTHER" id="PTHR11669:SF8">
    <property type="entry name" value="DNA POLYMERASE III SUBUNIT DELTA"/>
    <property type="match status" value="1"/>
</dbReference>
<dbReference type="InterPro" id="IPR048731">
    <property type="entry name" value="HolB_lid-gammaproteobact"/>
</dbReference>
<feature type="domain" description="DNA polymerase III delta subunit C-terminal" evidence="8">
    <location>
        <begin position="207"/>
        <end position="319"/>
    </location>
</feature>
<dbReference type="Pfam" id="PF13177">
    <property type="entry name" value="DNA_pol3_delta2"/>
    <property type="match status" value="1"/>
</dbReference>